<feature type="transmembrane region" description="Helical" evidence="6">
    <location>
        <begin position="350"/>
        <end position="366"/>
    </location>
</feature>
<evidence type="ECO:0000256" key="4">
    <source>
        <dbReference type="ARBA" id="ARBA00022989"/>
    </source>
</evidence>
<dbReference type="AlphaFoldDB" id="A0AAX2ZDD5"/>
<keyword evidence="5 6" id="KW-0472">Membrane</keyword>
<dbReference type="EMBL" id="CP081135">
    <property type="protein sequence ID" value="UEL47383.1"/>
    <property type="molecule type" value="Genomic_DNA"/>
</dbReference>
<comment type="subcellular location">
    <subcellularLocation>
        <location evidence="1">Membrane</location>
        <topology evidence="1">Multi-pass membrane protein</topology>
    </subcellularLocation>
</comment>
<dbReference type="RefSeq" id="WP_228415832.1">
    <property type="nucleotide sequence ID" value="NZ_CP081135.1"/>
</dbReference>
<evidence type="ECO:0000256" key="5">
    <source>
        <dbReference type="ARBA" id="ARBA00023136"/>
    </source>
</evidence>
<protein>
    <submittedName>
        <fullName evidence="7">Sodium-dependent transporter</fullName>
    </submittedName>
</protein>
<feature type="transmembrane region" description="Helical" evidence="6">
    <location>
        <begin position="224"/>
        <end position="247"/>
    </location>
</feature>
<dbReference type="GO" id="GO:0016020">
    <property type="term" value="C:membrane"/>
    <property type="evidence" value="ECO:0007669"/>
    <property type="project" value="UniProtKB-SubCell"/>
</dbReference>
<feature type="transmembrane region" description="Helical" evidence="6">
    <location>
        <begin position="426"/>
        <end position="445"/>
    </location>
</feature>
<reference evidence="7 8" key="1">
    <citation type="journal article" date="2023" name="Int. J. Syst. Evol. Microbiol.">
        <title>Terrisporobacter hibernicus sp. nov., isolated from bovine faeces in Northern Ireland.</title>
        <authorList>
            <person name="Mitchell M."/>
            <person name="Nguyen S.V."/>
            <person name="Connor M."/>
            <person name="Fairley D.J."/>
            <person name="Donoghue O."/>
            <person name="Marshall H."/>
            <person name="Koolman L."/>
            <person name="McMullan G."/>
            <person name="Schaffer K.E."/>
            <person name="McGrath J.W."/>
            <person name="Fanning S."/>
        </authorList>
    </citation>
    <scope>NUCLEOTIDE SEQUENCE [LARGE SCALE GENOMIC DNA]</scope>
    <source>
        <strain evidence="7 8">MCA3</strain>
    </source>
</reference>
<evidence type="ECO:0000313" key="8">
    <source>
        <dbReference type="Proteomes" id="UP001198983"/>
    </source>
</evidence>
<evidence type="ECO:0000313" key="7">
    <source>
        <dbReference type="EMBL" id="UEL47383.1"/>
    </source>
</evidence>
<evidence type="ECO:0000256" key="6">
    <source>
        <dbReference type="SAM" id="Phobius"/>
    </source>
</evidence>
<dbReference type="PRINTS" id="PR00176">
    <property type="entry name" value="NANEUSMPORT"/>
</dbReference>
<feature type="transmembrane region" description="Helical" evidence="6">
    <location>
        <begin position="21"/>
        <end position="40"/>
    </location>
</feature>
<dbReference type="KEGG" id="tem:JW646_17425"/>
<evidence type="ECO:0000256" key="3">
    <source>
        <dbReference type="ARBA" id="ARBA00022692"/>
    </source>
</evidence>
<proteinExistence type="predicted"/>
<sequence length="446" mass="48350">MSDNNAKSQRENRDLFTSKAGFILACIGSAVGMGNIWMFPYRIGQFGGAAFLIPYILFIVLLGCTGLMGEFAFGRMTQSGPIGSFKNALETKDKKGGGLFGIIPVLGAFGIAVGYAVVVGWFIKFLVGSISGEALNAIDSGAYFVAIAGPFGSVMWHFLALLITALILLLGVSNGIEKVNKIMMPTFYILFLLLLVRVLMLDGAKDGINYLFVPKWEYLSQPKTWIYALGQAFFSLSIAGSGMIVYGSYLKRDIDIPNAAKNTVVFDTLAALTAGLVIIPAVFAFNLDPTAGPPLLFITLPSVFKLMPFGRIFAIVFFISVLFASITSLMNLLEVPIEAIQSNLKLSRKLSVILVCFLAFIFGLFVESGDVLGKWMDFVSIYIIPLGAFIAAIMFFWVIGIDKAKSEIETGSKKLLGSWFNPMAKYIYVFLTLIVLIAGILLGGIG</sequence>
<accession>A0AAX2ZDD5</accession>
<dbReference type="Proteomes" id="UP001198983">
    <property type="component" value="Chromosome"/>
</dbReference>
<feature type="transmembrane region" description="Helical" evidence="6">
    <location>
        <begin position="378"/>
        <end position="399"/>
    </location>
</feature>
<organism evidence="7 8">
    <name type="scientific">Terrisporobacter hibernicus</name>
    <dbReference type="NCBI Taxonomy" id="2813371"/>
    <lineage>
        <taxon>Bacteria</taxon>
        <taxon>Bacillati</taxon>
        <taxon>Bacillota</taxon>
        <taxon>Clostridia</taxon>
        <taxon>Peptostreptococcales</taxon>
        <taxon>Peptostreptococcaceae</taxon>
        <taxon>Terrisporobacter</taxon>
    </lineage>
</organism>
<dbReference type="CDD" id="cd10336">
    <property type="entry name" value="SLC6sbd_Tyt1-Like"/>
    <property type="match status" value="1"/>
</dbReference>
<keyword evidence="3 6" id="KW-0812">Transmembrane</keyword>
<dbReference type="PANTHER" id="PTHR42948">
    <property type="entry name" value="TRANSPORTER"/>
    <property type="match status" value="1"/>
</dbReference>
<keyword evidence="8" id="KW-1185">Reference proteome</keyword>
<dbReference type="InterPro" id="IPR037272">
    <property type="entry name" value="SNS_sf"/>
</dbReference>
<dbReference type="InterPro" id="IPR000175">
    <property type="entry name" value="Na/ntran_symport"/>
</dbReference>
<dbReference type="InterPro" id="IPR047218">
    <property type="entry name" value="YocR/YhdH-like"/>
</dbReference>
<keyword evidence="4 6" id="KW-1133">Transmembrane helix</keyword>
<feature type="transmembrane region" description="Helical" evidence="6">
    <location>
        <begin position="182"/>
        <end position="204"/>
    </location>
</feature>
<dbReference type="PROSITE" id="PS50267">
    <property type="entry name" value="NA_NEUROTRAN_SYMP_3"/>
    <property type="match status" value="1"/>
</dbReference>
<keyword evidence="2" id="KW-0813">Transport</keyword>
<dbReference type="NCBIfam" id="NF037979">
    <property type="entry name" value="Na_transp"/>
    <property type="match status" value="1"/>
</dbReference>
<feature type="transmembrane region" description="Helical" evidence="6">
    <location>
        <begin position="268"/>
        <end position="287"/>
    </location>
</feature>
<name>A0AAX2ZDD5_9FIRM</name>
<feature type="transmembrane region" description="Helical" evidence="6">
    <location>
        <begin position="143"/>
        <end position="170"/>
    </location>
</feature>
<evidence type="ECO:0000256" key="2">
    <source>
        <dbReference type="ARBA" id="ARBA00022448"/>
    </source>
</evidence>
<gene>
    <name evidence="7" type="ORF">JW646_17425</name>
</gene>
<feature type="transmembrane region" description="Helical" evidence="6">
    <location>
        <begin position="99"/>
        <end position="123"/>
    </location>
</feature>
<dbReference type="Pfam" id="PF00209">
    <property type="entry name" value="SNF"/>
    <property type="match status" value="2"/>
</dbReference>
<dbReference type="PANTHER" id="PTHR42948:SF1">
    <property type="entry name" value="TRANSPORTER"/>
    <property type="match status" value="1"/>
</dbReference>
<feature type="transmembrane region" description="Helical" evidence="6">
    <location>
        <begin position="307"/>
        <end position="329"/>
    </location>
</feature>
<dbReference type="SUPFAM" id="SSF161070">
    <property type="entry name" value="SNF-like"/>
    <property type="match status" value="1"/>
</dbReference>
<feature type="transmembrane region" description="Helical" evidence="6">
    <location>
        <begin position="46"/>
        <end position="68"/>
    </location>
</feature>
<evidence type="ECO:0000256" key="1">
    <source>
        <dbReference type="ARBA" id="ARBA00004141"/>
    </source>
</evidence>